<dbReference type="RefSeq" id="WP_176612114.1">
    <property type="nucleotide sequence ID" value="NZ_JABXXR010000002.1"/>
</dbReference>
<proteinExistence type="predicted"/>
<comment type="caution">
    <text evidence="2">The sequence shown here is derived from an EMBL/GenBank/DDBJ whole genome shotgun (WGS) entry which is preliminary data.</text>
</comment>
<evidence type="ECO:0000313" key="3">
    <source>
        <dbReference type="Proteomes" id="UP000585665"/>
    </source>
</evidence>
<evidence type="ECO:0000313" key="2">
    <source>
        <dbReference type="EMBL" id="NVN39091.1"/>
    </source>
</evidence>
<organism evidence="2 3">
    <name type="scientific">Ameyamaea chiangmaiensis</name>
    <dbReference type="NCBI Taxonomy" id="442969"/>
    <lineage>
        <taxon>Bacteria</taxon>
        <taxon>Pseudomonadati</taxon>
        <taxon>Pseudomonadota</taxon>
        <taxon>Alphaproteobacteria</taxon>
        <taxon>Acetobacterales</taxon>
        <taxon>Acetobacteraceae</taxon>
        <taxon>Ameyamaea</taxon>
    </lineage>
</organism>
<dbReference type="InterPro" id="IPR019632">
    <property type="entry name" value="DUF2497"/>
</dbReference>
<dbReference type="EMBL" id="JABXXR010000002">
    <property type="protein sequence ID" value="NVN39091.1"/>
    <property type="molecule type" value="Genomic_DNA"/>
</dbReference>
<dbReference type="AlphaFoldDB" id="A0A850PDI0"/>
<reference evidence="2 3" key="1">
    <citation type="submission" date="2020-06" db="EMBL/GenBank/DDBJ databases">
        <title>Description of novel acetic acid bacteria.</title>
        <authorList>
            <person name="Sombolestani A."/>
        </authorList>
    </citation>
    <scope>NUCLEOTIDE SEQUENCE [LARGE SCALE GENOMIC DNA]</scope>
    <source>
        <strain evidence="2 3">LMG 27010</strain>
    </source>
</reference>
<keyword evidence="3" id="KW-1185">Reference proteome</keyword>
<sequence length="185" mass="19849">MTDSTVHAHEHDDPAIDTILSSIRRVLNEDPGAVPGRDAPLTLDRSMRVSSPPADVPPAAVPSSDVEEQPLVAASDIQATVPSPKALPASGDTVPAPSPRPIADEALLDHTTQELTARSFETLHSAIQDIGAIPVLSEPAPEAVTLEGLVRQEVRSLVKRWLDSHLPELVEHMVRAEIAKMQKTR</sequence>
<name>A0A850PDI0_9PROT</name>
<accession>A0A850PDI0</accession>
<protein>
    <submittedName>
        <fullName evidence="2">DUF2497 domain-containing protein</fullName>
    </submittedName>
</protein>
<evidence type="ECO:0000256" key="1">
    <source>
        <dbReference type="SAM" id="MobiDB-lite"/>
    </source>
</evidence>
<dbReference type="Proteomes" id="UP000585665">
    <property type="component" value="Unassembled WGS sequence"/>
</dbReference>
<dbReference type="Pfam" id="PF10691">
    <property type="entry name" value="DUF2497"/>
    <property type="match status" value="1"/>
</dbReference>
<feature type="region of interest" description="Disordered" evidence="1">
    <location>
        <begin position="29"/>
        <end position="102"/>
    </location>
</feature>
<gene>
    <name evidence="2" type="ORF">HUK82_00735</name>
</gene>